<reference evidence="1 2" key="1">
    <citation type="submission" date="2019-06" db="EMBL/GenBank/DDBJ databases">
        <title>Draft genomes of female and male turbot (Scophthalmus maximus).</title>
        <authorList>
            <person name="Xu H."/>
            <person name="Xu X.-W."/>
            <person name="Shao C."/>
            <person name="Chen S."/>
        </authorList>
    </citation>
    <scope>NUCLEOTIDE SEQUENCE [LARGE SCALE GENOMIC DNA]</scope>
    <source>
        <strain evidence="1">Ysfricsl-2016a</strain>
        <tissue evidence="1">Blood</tissue>
    </source>
</reference>
<comment type="caution">
    <text evidence="1">The sequence shown here is derived from an EMBL/GenBank/DDBJ whole genome shotgun (WGS) entry which is preliminary data.</text>
</comment>
<dbReference type="AlphaFoldDB" id="A0A6A4T0X8"/>
<dbReference type="Proteomes" id="UP000438429">
    <property type="component" value="Unassembled WGS sequence"/>
</dbReference>
<dbReference type="EMBL" id="VEVO01000006">
    <property type="protein sequence ID" value="KAF0041096.1"/>
    <property type="molecule type" value="Genomic_DNA"/>
</dbReference>
<evidence type="ECO:0000313" key="2">
    <source>
        <dbReference type="Proteomes" id="UP000438429"/>
    </source>
</evidence>
<proteinExistence type="predicted"/>
<name>A0A6A4T0X8_SCOMX</name>
<accession>A0A6A4T0X8</accession>
<protein>
    <submittedName>
        <fullName evidence="1">Uncharacterized protein</fullName>
    </submittedName>
</protein>
<organism evidence="1 2">
    <name type="scientific">Scophthalmus maximus</name>
    <name type="common">Turbot</name>
    <name type="synonym">Psetta maxima</name>
    <dbReference type="NCBI Taxonomy" id="52904"/>
    <lineage>
        <taxon>Eukaryota</taxon>
        <taxon>Metazoa</taxon>
        <taxon>Chordata</taxon>
        <taxon>Craniata</taxon>
        <taxon>Vertebrata</taxon>
        <taxon>Euteleostomi</taxon>
        <taxon>Actinopterygii</taxon>
        <taxon>Neopterygii</taxon>
        <taxon>Teleostei</taxon>
        <taxon>Neoteleostei</taxon>
        <taxon>Acanthomorphata</taxon>
        <taxon>Carangaria</taxon>
        <taxon>Pleuronectiformes</taxon>
        <taxon>Pleuronectoidei</taxon>
        <taxon>Scophthalmidae</taxon>
        <taxon>Scophthalmus</taxon>
    </lineage>
</organism>
<evidence type="ECO:0000313" key="1">
    <source>
        <dbReference type="EMBL" id="KAF0041096.1"/>
    </source>
</evidence>
<sequence>MGKLMSIIQLKSIEMAVFASIHPLYSTCSEGVVGGMQLIAADKSVFMGKNHLSFYEVSYKTLMWQCGHDGPQI</sequence>
<gene>
    <name evidence="1" type="ORF">F2P81_006994</name>
</gene>